<dbReference type="RefSeq" id="WP_197001736.1">
    <property type="nucleotide sequence ID" value="NZ_BONS01000027.1"/>
</dbReference>
<gene>
    <name evidence="1" type="ORF">IW245_000696</name>
</gene>
<organism evidence="1 2">
    <name type="scientific">Longispora fulva</name>
    <dbReference type="NCBI Taxonomy" id="619741"/>
    <lineage>
        <taxon>Bacteria</taxon>
        <taxon>Bacillati</taxon>
        <taxon>Actinomycetota</taxon>
        <taxon>Actinomycetes</taxon>
        <taxon>Micromonosporales</taxon>
        <taxon>Micromonosporaceae</taxon>
        <taxon>Longispora</taxon>
    </lineage>
</organism>
<protein>
    <submittedName>
        <fullName evidence="1">Uncharacterized protein</fullName>
    </submittedName>
</protein>
<proteinExistence type="predicted"/>
<name>A0A8J7KMW8_9ACTN</name>
<sequence>MQDELLSRAVIVYVWGNPAWQVPSSHPEAVRDVFGEQADQLLVRIETLLREVGTIQFDDDLAIYSRRIQEALRLSHPELSREAGVALAGKLTYAWR</sequence>
<reference evidence="1" key="1">
    <citation type="submission" date="2020-11" db="EMBL/GenBank/DDBJ databases">
        <title>Sequencing the genomes of 1000 actinobacteria strains.</title>
        <authorList>
            <person name="Klenk H.-P."/>
        </authorList>
    </citation>
    <scope>NUCLEOTIDE SEQUENCE</scope>
    <source>
        <strain evidence="1">DSM 45356</strain>
    </source>
</reference>
<comment type="caution">
    <text evidence="1">The sequence shown here is derived from an EMBL/GenBank/DDBJ whole genome shotgun (WGS) entry which is preliminary data.</text>
</comment>
<dbReference type="EMBL" id="JADOUF010000001">
    <property type="protein sequence ID" value="MBG6134502.1"/>
    <property type="molecule type" value="Genomic_DNA"/>
</dbReference>
<dbReference type="Proteomes" id="UP000622552">
    <property type="component" value="Unassembled WGS sequence"/>
</dbReference>
<evidence type="ECO:0000313" key="1">
    <source>
        <dbReference type="EMBL" id="MBG6134502.1"/>
    </source>
</evidence>
<accession>A0A8J7KMW8</accession>
<dbReference type="AlphaFoldDB" id="A0A8J7KMW8"/>
<evidence type="ECO:0000313" key="2">
    <source>
        <dbReference type="Proteomes" id="UP000622552"/>
    </source>
</evidence>
<keyword evidence="2" id="KW-1185">Reference proteome</keyword>